<dbReference type="SUPFAM" id="SSF49265">
    <property type="entry name" value="Fibronectin type III"/>
    <property type="match status" value="1"/>
</dbReference>
<feature type="domain" description="Ig-like" evidence="3">
    <location>
        <begin position="58"/>
        <end position="155"/>
    </location>
</feature>
<accession>A0A8J5MJI3</accession>
<organism evidence="4 5">
    <name type="scientific">Homarus americanus</name>
    <name type="common">American lobster</name>
    <dbReference type="NCBI Taxonomy" id="6706"/>
    <lineage>
        <taxon>Eukaryota</taxon>
        <taxon>Metazoa</taxon>
        <taxon>Ecdysozoa</taxon>
        <taxon>Arthropoda</taxon>
        <taxon>Crustacea</taxon>
        <taxon>Multicrustacea</taxon>
        <taxon>Malacostraca</taxon>
        <taxon>Eumalacostraca</taxon>
        <taxon>Eucarida</taxon>
        <taxon>Decapoda</taxon>
        <taxon>Pleocyemata</taxon>
        <taxon>Astacidea</taxon>
        <taxon>Nephropoidea</taxon>
        <taxon>Nephropidae</taxon>
        <taxon>Homarus</taxon>
    </lineage>
</organism>
<dbReference type="Gene3D" id="2.60.40.10">
    <property type="entry name" value="Immunoglobulins"/>
    <property type="match status" value="2"/>
</dbReference>
<keyword evidence="2" id="KW-0812">Transmembrane</keyword>
<dbReference type="InterPro" id="IPR036179">
    <property type="entry name" value="Ig-like_dom_sf"/>
</dbReference>
<dbReference type="InterPro" id="IPR013783">
    <property type="entry name" value="Ig-like_fold"/>
</dbReference>
<proteinExistence type="predicted"/>
<dbReference type="PROSITE" id="PS50835">
    <property type="entry name" value="IG_LIKE"/>
    <property type="match status" value="1"/>
</dbReference>
<reference evidence="4" key="1">
    <citation type="journal article" date="2021" name="Sci. Adv.">
        <title>The American lobster genome reveals insights on longevity, neural, and immune adaptations.</title>
        <authorList>
            <person name="Polinski J.M."/>
            <person name="Zimin A.V."/>
            <person name="Clark K.F."/>
            <person name="Kohn A.B."/>
            <person name="Sadowski N."/>
            <person name="Timp W."/>
            <person name="Ptitsyn A."/>
            <person name="Khanna P."/>
            <person name="Romanova D.Y."/>
            <person name="Williams P."/>
            <person name="Greenwood S.J."/>
            <person name="Moroz L.L."/>
            <person name="Walt D.R."/>
            <person name="Bodnar A.G."/>
        </authorList>
    </citation>
    <scope>NUCLEOTIDE SEQUENCE</scope>
    <source>
        <strain evidence="4">GMGI-L3</strain>
    </source>
</reference>
<dbReference type="PANTHER" id="PTHR23278">
    <property type="entry name" value="SIDESTEP PROTEIN"/>
    <property type="match status" value="1"/>
</dbReference>
<dbReference type="AlphaFoldDB" id="A0A8J5MJI3"/>
<comment type="caution">
    <text evidence="4">The sequence shown here is derived from an EMBL/GenBank/DDBJ whole genome shotgun (WGS) entry which is preliminary data.</text>
</comment>
<feature type="region of interest" description="Disordered" evidence="1">
    <location>
        <begin position="300"/>
        <end position="329"/>
    </location>
</feature>
<gene>
    <name evidence="4" type="primary">Cepu1-L1</name>
    <name evidence="4" type="ORF">Hamer_G022462</name>
</gene>
<name>A0A8J5MJI3_HOMAM</name>
<dbReference type="PANTHER" id="PTHR23278:SF19">
    <property type="entry name" value="OBSCURIN"/>
    <property type="match status" value="1"/>
</dbReference>
<evidence type="ECO:0000313" key="5">
    <source>
        <dbReference type="Proteomes" id="UP000747542"/>
    </source>
</evidence>
<keyword evidence="5" id="KW-1185">Reference proteome</keyword>
<evidence type="ECO:0000313" key="4">
    <source>
        <dbReference type="EMBL" id="KAG7153532.1"/>
    </source>
</evidence>
<evidence type="ECO:0000259" key="3">
    <source>
        <dbReference type="PROSITE" id="PS50835"/>
    </source>
</evidence>
<feature type="non-terminal residue" evidence="4">
    <location>
        <position position="413"/>
    </location>
</feature>
<dbReference type="EMBL" id="JAHLQT010046756">
    <property type="protein sequence ID" value="KAG7153532.1"/>
    <property type="molecule type" value="Genomic_DNA"/>
</dbReference>
<keyword evidence="2" id="KW-1133">Transmembrane helix</keyword>
<dbReference type="InterPro" id="IPR007110">
    <property type="entry name" value="Ig-like_dom"/>
</dbReference>
<evidence type="ECO:0000256" key="1">
    <source>
        <dbReference type="SAM" id="MobiDB-lite"/>
    </source>
</evidence>
<feature type="transmembrane region" description="Helical" evidence="2">
    <location>
        <begin position="274"/>
        <end position="298"/>
    </location>
</feature>
<evidence type="ECO:0000256" key="2">
    <source>
        <dbReference type="SAM" id="Phobius"/>
    </source>
</evidence>
<keyword evidence="2" id="KW-0472">Membrane</keyword>
<protein>
    <submittedName>
        <fullName evidence="4">CEPU-1-like 1</fullName>
    </submittedName>
</protein>
<dbReference type="SUPFAM" id="SSF48726">
    <property type="entry name" value="Immunoglobulin"/>
    <property type="match status" value="2"/>
</dbReference>
<dbReference type="InterPro" id="IPR036116">
    <property type="entry name" value="FN3_sf"/>
</dbReference>
<dbReference type="Proteomes" id="UP000747542">
    <property type="component" value="Unassembled WGS sequence"/>
</dbReference>
<feature type="compositionally biased region" description="Low complexity" evidence="1">
    <location>
        <begin position="300"/>
        <end position="317"/>
    </location>
</feature>
<sequence length="413" mass="45658">PQNVEVQQDPSAGVLVSDDHLVLQKIKRRWSGSYVCRASNVVGDSQSEPLNITVRYAPICASTSTAVFRAALGEEIILPCRVLSHPRNVSFSWTFMNTLTEHERVPGERVSWKGLESRLRYLPEKTQDYGTLHCWASNVVGHQKEPCTWESVEVTCGDLGGMLGHHRGYGGYDYNRLGYEDVPTPSNPAELLQDKDKPRYLLTVQERKTLAVVHNVTGERGLFSVTGLTPGLDYIILLFRYNSHGRSANVTLETFTLRTAENRMREEEEGGESALLGMVLGVIGVVLLLAVGAIVITLRSRSRPRSSTPTETTRLPPGETNDSTGLDHPDLLEAESHAVPTGPYRPTEVTQALLSPARPMDEEMSLTPTSVSPTAHLDYLPREVPEALSPSVRSHPRLYVRAEGHTGQQESFL</sequence>